<dbReference type="EMBL" id="CP021112">
    <property type="protein sequence ID" value="ARP99192.1"/>
    <property type="molecule type" value="Genomic_DNA"/>
</dbReference>
<dbReference type="InterPro" id="IPR029039">
    <property type="entry name" value="Flavoprotein-like_sf"/>
</dbReference>
<dbReference type="PANTHER" id="PTHR30543:SF21">
    <property type="entry name" value="NAD(P)H-DEPENDENT FMN REDUCTASE LOT6"/>
    <property type="match status" value="1"/>
</dbReference>
<dbReference type="Gene3D" id="3.40.50.360">
    <property type="match status" value="1"/>
</dbReference>
<evidence type="ECO:0000313" key="2">
    <source>
        <dbReference type="Proteomes" id="UP000194137"/>
    </source>
</evidence>
<dbReference type="RefSeq" id="WP_086087598.1">
    <property type="nucleotide sequence ID" value="NZ_CP021112.1"/>
</dbReference>
<dbReference type="GO" id="GO:0005829">
    <property type="term" value="C:cytosol"/>
    <property type="evidence" value="ECO:0007669"/>
    <property type="project" value="TreeGrafter"/>
</dbReference>
<dbReference type="InterPro" id="IPR050712">
    <property type="entry name" value="NAD(P)H-dep_reductase"/>
</dbReference>
<dbReference type="AlphaFoldDB" id="A0A1W6ZPE8"/>
<protein>
    <submittedName>
        <fullName evidence="1">NADPH-dependent FMN reductase</fullName>
    </submittedName>
</protein>
<accession>A0A1W6ZPE8</accession>
<dbReference type="Pfam" id="PF03358">
    <property type="entry name" value="FMN_red"/>
    <property type="match status" value="1"/>
</dbReference>
<dbReference type="STRING" id="1235591.CAK95_08910"/>
<keyword evidence="2" id="KW-1185">Reference proteome</keyword>
<organism evidence="1 2">
    <name type="scientific">Pseudorhodoplanes sinuspersici</name>
    <dbReference type="NCBI Taxonomy" id="1235591"/>
    <lineage>
        <taxon>Bacteria</taxon>
        <taxon>Pseudomonadati</taxon>
        <taxon>Pseudomonadota</taxon>
        <taxon>Alphaproteobacteria</taxon>
        <taxon>Hyphomicrobiales</taxon>
        <taxon>Pseudorhodoplanes</taxon>
    </lineage>
</organism>
<evidence type="ECO:0000313" key="1">
    <source>
        <dbReference type="EMBL" id="ARP99192.1"/>
    </source>
</evidence>
<proteinExistence type="predicted"/>
<dbReference type="GO" id="GO:0016491">
    <property type="term" value="F:oxidoreductase activity"/>
    <property type="evidence" value="ECO:0007669"/>
    <property type="project" value="InterPro"/>
</dbReference>
<dbReference type="Proteomes" id="UP000194137">
    <property type="component" value="Chromosome"/>
</dbReference>
<reference evidence="1 2" key="1">
    <citation type="submission" date="2017-05" db="EMBL/GenBank/DDBJ databases">
        <title>Full genome sequence of Pseudorhodoplanes sinuspersici.</title>
        <authorList>
            <person name="Dastgheib S.M.M."/>
            <person name="Shavandi M."/>
            <person name="Tirandaz H."/>
        </authorList>
    </citation>
    <scope>NUCLEOTIDE SEQUENCE [LARGE SCALE GENOMIC DNA]</scope>
    <source>
        <strain evidence="1 2">RIPI110</strain>
    </source>
</reference>
<name>A0A1W6ZPE8_9HYPH</name>
<dbReference type="InterPro" id="IPR005025">
    <property type="entry name" value="FMN_Rdtase-like_dom"/>
</dbReference>
<dbReference type="SUPFAM" id="SSF52218">
    <property type="entry name" value="Flavoproteins"/>
    <property type="match status" value="1"/>
</dbReference>
<dbReference type="GO" id="GO:0010181">
    <property type="term" value="F:FMN binding"/>
    <property type="evidence" value="ECO:0007669"/>
    <property type="project" value="TreeGrafter"/>
</dbReference>
<dbReference type="OrthoDB" id="9812295at2"/>
<dbReference type="PANTHER" id="PTHR30543">
    <property type="entry name" value="CHROMATE REDUCTASE"/>
    <property type="match status" value="1"/>
</dbReference>
<gene>
    <name evidence="1" type="ORF">CAK95_08910</name>
</gene>
<sequence>MPVPKILVFAGSVRTGSMNAQLAARAAKEFALAGADTTHISLLDYPMPIYDGDLESRSGPPEAAIMLKKMMQQHQGIFIASPEYNASVTPLLKNTLDWVSRVREGREAPLAVYKDRAFALGGASNGQYGAMRSLLAARQVLEIGCGALVIPEQIAVSRAADAFDEMDDFKDEANSKRLKGVVQSLIQFASHYT</sequence>
<dbReference type="KEGG" id="psin:CAK95_08910"/>